<gene>
    <name evidence="8" type="ORF">IQ217_00730</name>
</gene>
<evidence type="ECO:0000256" key="7">
    <source>
        <dbReference type="SAM" id="Phobius"/>
    </source>
</evidence>
<evidence type="ECO:0000313" key="9">
    <source>
        <dbReference type="Proteomes" id="UP000658720"/>
    </source>
</evidence>
<evidence type="ECO:0000256" key="1">
    <source>
        <dbReference type="ARBA" id="ARBA00004418"/>
    </source>
</evidence>
<dbReference type="EMBL" id="JADEVV010000001">
    <property type="protein sequence ID" value="MBE9252400.1"/>
    <property type="molecule type" value="Genomic_DNA"/>
</dbReference>
<dbReference type="Gene3D" id="1.20.120.1490">
    <property type="match status" value="1"/>
</dbReference>
<dbReference type="Pfam" id="PF07813">
    <property type="entry name" value="LTXXQ"/>
    <property type="match status" value="1"/>
</dbReference>
<dbReference type="PANTHER" id="PTHR38102:SF1">
    <property type="entry name" value="PERIPLASMIC CHAPERONE SPY"/>
    <property type="match status" value="1"/>
</dbReference>
<keyword evidence="9" id="KW-1185">Reference proteome</keyword>
<reference evidence="8 9" key="1">
    <citation type="submission" date="2020-10" db="EMBL/GenBank/DDBJ databases">
        <authorList>
            <person name="Castelo-Branco R."/>
            <person name="Eusebio N."/>
            <person name="Adriana R."/>
            <person name="Vieira A."/>
            <person name="Brugerolle De Fraissinette N."/>
            <person name="Rezende De Castro R."/>
            <person name="Schneider M.P."/>
            <person name="Vasconcelos V."/>
            <person name="Leao P.N."/>
        </authorList>
    </citation>
    <scope>NUCLEOTIDE SEQUENCE [LARGE SCALE GENOMIC DNA]</scope>
    <source>
        <strain evidence="8 9">LEGE 00031</strain>
    </source>
</reference>
<comment type="similarity">
    <text evidence="2">Belongs to the CpxP/Spy family.</text>
</comment>
<keyword evidence="7" id="KW-0472">Membrane</keyword>
<feature type="coiled-coil region" evidence="5">
    <location>
        <begin position="92"/>
        <end position="133"/>
    </location>
</feature>
<evidence type="ECO:0000256" key="6">
    <source>
        <dbReference type="SAM" id="MobiDB-lite"/>
    </source>
</evidence>
<evidence type="ECO:0000313" key="8">
    <source>
        <dbReference type="EMBL" id="MBE9252400.1"/>
    </source>
</evidence>
<keyword evidence="7" id="KW-0812">Transmembrane</keyword>
<sequence length="198" mass="22524">MVVTDRFPRGVGLFFAIFTSSLNFSKNLITMKKIIIASLLTGLACTMTAVPAMAQNQNLDLHWQSGDETEQSISQWGWGNKKGGQGQWMQSLNLTDNQKQQLEAIRQKYQGQMQSLSEQLRTSQNELRTLMAGNGSDSQIRAKHSQVANLRQQLGELRFNSMLESRQVLTPEQRQKFSELMQERRNSRQGRRGMGSQQ</sequence>
<feature type="transmembrane region" description="Helical" evidence="7">
    <location>
        <begin position="34"/>
        <end position="54"/>
    </location>
</feature>
<comment type="caution">
    <text evidence="8">The sequence shown here is derived from an EMBL/GenBank/DDBJ whole genome shotgun (WGS) entry which is preliminary data.</text>
</comment>
<keyword evidence="5" id="KW-0175">Coiled coil</keyword>
<evidence type="ECO:0000256" key="5">
    <source>
        <dbReference type="SAM" id="Coils"/>
    </source>
</evidence>
<organism evidence="8 9">
    <name type="scientific">Synechocystis salina LEGE 00031</name>
    <dbReference type="NCBI Taxonomy" id="1828736"/>
    <lineage>
        <taxon>Bacteria</taxon>
        <taxon>Bacillati</taxon>
        <taxon>Cyanobacteriota</taxon>
        <taxon>Cyanophyceae</taxon>
        <taxon>Synechococcales</taxon>
        <taxon>Merismopediaceae</taxon>
        <taxon>Synechocystis</taxon>
    </lineage>
</organism>
<dbReference type="InterPro" id="IPR052211">
    <property type="entry name" value="Cpx_auxiliary_protein"/>
</dbReference>
<evidence type="ECO:0000256" key="2">
    <source>
        <dbReference type="ARBA" id="ARBA00008441"/>
    </source>
</evidence>
<keyword evidence="4" id="KW-0574">Periplasm</keyword>
<accession>A0ABR9VM28</accession>
<dbReference type="PANTHER" id="PTHR38102">
    <property type="entry name" value="PERIPLASMIC CHAPERONE SPY"/>
    <property type="match status" value="1"/>
</dbReference>
<name>A0ABR9VM28_9SYNC</name>
<proteinExistence type="inferred from homology"/>
<protein>
    <submittedName>
        <fullName evidence="8">Spy/CpxP family protein refolding chaperone</fullName>
    </submittedName>
</protein>
<dbReference type="Proteomes" id="UP000658720">
    <property type="component" value="Unassembled WGS sequence"/>
</dbReference>
<keyword evidence="3" id="KW-0732">Signal</keyword>
<dbReference type="InterPro" id="IPR012899">
    <property type="entry name" value="LTXXQ"/>
</dbReference>
<evidence type="ECO:0000256" key="4">
    <source>
        <dbReference type="ARBA" id="ARBA00022764"/>
    </source>
</evidence>
<comment type="subcellular location">
    <subcellularLocation>
        <location evidence="1">Periplasm</location>
    </subcellularLocation>
</comment>
<evidence type="ECO:0000256" key="3">
    <source>
        <dbReference type="ARBA" id="ARBA00022729"/>
    </source>
</evidence>
<feature type="compositionally biased region" description="Basic and acidic residues" evidence="6">
    <location>
        <begin position="173"/>
        <end position="186"/>
    </location>
</feature>
<dbReference type="CDD" id="cd09916">
    <property type="entry name" value="CpxP_like"/>
    <property type="match status" value="1"/>
</dbReference>
<keyword evidence="7" id="KW-1133">Transmembrane helix</keyword>
<feature type="region of interest" description="Disordered" evidence="6">
    <location>
        <begin position="172"/>
        <end position="198"/>
    </location>
</feature>